<feature type="region of interest" description="Disordered" evidence="1">
    <location>
        <begin position="514"/>
        <end position="537"/>
    </location>
</feature>
<protein>
    <submittedName>
        <fullName evidence="2">Uncharacterized protein</fullName>
    </submittedName>
</protein>
<dbReference type="STRING" id="69771.A0A1V6PJ76"/>
<dbReference type="OrthoDB" id="10672923at2759"/>
<comment type="caution">
    <text evidence="2">The sequence shown here is derived from an EMBL/GenBank/DDBJ whole genome shotgun (WGS) entry which is preliminary data.</text>
</comment>
<feature type="compositionally biased region" description="Polar residues" evidence="1">
    <location>
        <begin position="52"/>
        <end position="70"/>
    </location>
</feature>
<dbReference type="Proteomes" id="UP000191522">
    <property type="component" value="Unassembled WGS sequence"/>
</dbReference>
<evidence type="ECO:0000313" key="3">
    <source>
        <dbReference type="Proteomes" id="UP000191522"/>
    </source>
</evidence>
<reference evidence="3" key="1">
    <citation type="journal article" date="2017" name="Nat. Microbiol.">
        <title>Global analysis of biosynthetic gene clusters reveals vast potential of secondary metabolite production in Penicillium species.</title>
        <authorList>
            <person name="Nielsen J.C."/>
            <person name="Grijseels S."/>
            <person name="Prigent S."/>
            <person name="Ji B."/>
            <person name="Dainat J."/>
            <person name="Nielsen K.F."/>
            <person name="Frisvad J.C."/>
            <person name="Workman M."/>
            <person name="Nielsen J."/>
        </authorList>
    </citation>
    <scope>NUCLEOTIDE SEQUENCE [LARGE SCALE GENOMIC DNA]</scope>
    <source>
        <strain evidence="3">IBT 11843</strain>
    </source>
</reference>
<dbReference type="EMBL" id="MDYL01000003">
    <property type="protein sequence ID" value="OQD77031.1"/>
    <property type="molecule type" value="Genomic_DNA"/>
</dbReference>
<evidence type="ECO:0000313" key="2">
    <source>
        <dbReference type="EMBL" id="OQD77031.1"/>
    </source>
</evidence>
<feature type="region of interest" description="Disordered" evidence="1">
    <location>
        <begin position="1"/>
        <end position="150"/>
    </location>
</feature>
<feature type="compositionally biased region" description="Low complexity" evidence="1">
    <location>
        <begin position="31"/>
        <end position="49"/>
    </location>
</feature>
<keyword evidence="3" id="KW-1185">Reference proteome</keyword>
<sequence length="537" mass="59199">MPPVAVYRKKGGKRIEHSTKPIAHYFGVQRSTEQTSTEQTSTEQTSTEQTSDEPASSSHLHVPQASNGPQSKKRRISDDQNPQTSSPGVMGNTEVVNRSGANPQPIDTNTGDVSLSDKTSGSNSHAVVDDDNTTGRCSTPDGGADVDAEDASTGEDIFDSFHHCSPEDEHLDSNAEALEEDDEFLNSVVFDDTDDKDDEDALVSQHGNGKSRVETAMRLTIKMLKEAADNMNLDDPSDRTPMTRAIAVLLRKNDVDHFLGHYLCGFPPKVLALFEQATWSLDDLLNLPLGEIEGRTGIYLIVARSTIGALGGYIGSTGCAWGIAGRYKRHKTNAKSDRLPDSLLYSFVRRDEVKWSPRVITRFAPPLPDTRYLLLLEGIMACWFSTLYPPKSDQQFFSLADLMIPGSHPQHSRNDVELRFAVETMNRVRLDECFEEGSSRITSRALVTKPTGFVYLRLPQGRVLALRSSTAVDMKCSAKGRRTGGVYLKSTDRSIGPSAPRTITRLTRDTLEEQMNRARVPEEGDPSEPRWPAQVAA</sequence>
<proteinExistence type="predicted"/>
<organism evidence="2 3">
    <name type="scientific">Penicillium decumbens</name>
    <dbReference type="NCBI Taxonomy" id="69771"/>
    <lineage>
        <taxon>Eukaryota</taxon>
        <taxon>Fungi</taxon>
        <taxon>Dikarya</taxon>
        <taxon>Ascomycota</taxon>
        <taxon>Pezizomycotina</taxon>
        <taxon>Eurotiomycetes</taxon>
        <taxon>Eurotiomycetidae</taxon>
        <taxon>Eurotiales</taxon>
        <taxon>Aspergillaceae</taxon>
        <taxon>Penicillium</taxon>
    </lineage>
</organism>
<evidence type="ECO:0000256" key="1">
    <source>
        <dbReference type="SAM" id="MobiDB-lite"/>
    </source>
</evidence>
<dbReference type="AlphaFoldDB" id="A0A1V6PJ76"/>
<accession>A0A1V6PJ76</accession>
<name>A0A1V6PJ76_PENDC</name>
<gene>
    <name evidence="2" type="ORF">PENDEC_c003G06912</name>
</gene>
<feature type="compositionally biased region" description="Polar residues" evidence="1">
    <location>
        <begin position="94"/>
        <end position="125"/>
    </location>
</feature>